<feature type="domain" description="DUF6589" evidence="1">
    <location>
        <begin position="373"/>
        <end position="615"/>
    </location>
</feature>
<evidence type="ECO:0000259" key="1">
    <source>
        <dbReference type="Pfam" id="PF20231"/>
    </source>
</evidence>
<evidence type="ECO:0000313" key="2">
    <source>
        <dbReference type="EMBL" id="CAB4006195.1"/>
    </source>
</evidence>
<dbReference type="OrthoDB" id="5987117at2759"/>
<sequence>MADESAKGNVACNLCTKAIQKMYERVLINTGKKEFDVAAEIQSLPFSVVIYSKYACRACVQKLKKRRAILTTLNDIEGFFRNSAYKRSADLATIEDQEPTATVSKRICDEATEVSRRTSSPIRSSTGDIANTNIIIWPVSPVLQKRVSINETSSESSVTTKTEVRVKKLSGELSKRAPLFHSLLVAACTNPRSKATEPQNEFASVAMAGAVCLRSRSKFMIAAQLLITIFLYHANWLAMLARLYPLRLVTSHTFLYKKLDEYGADHDKEVLDRVAAQGQLLAQNLCKNPTEESPEEADPLAQAVVTPDYGRKIVFDNIDYNQKVHYMTEQHQNVDHHYVTYMSVENRVSGNHLSDELPTGGVMKMENGKCIPSSADNVKQRTNYIHLVERIITTNIPCLNFLADLCPMHISHQYSAEMKKRLDSVFLGMIYENENDANGVIKILQQLHKFVPCNADQEDNVYGNQGVVGDQLSVERAINGKMSLANGFTSEERLEGLHFEAADWHAGNKFVEVAFNNLYNISSSGDKCTMYSDRNLINRRNVKSDVSAAANACRRFFKIEVESRVIAGALAVLEMDSLDEDKEIFSDKDETSKEEKMEFLRKTATAVVDRFVIDQERNDKILTSCS</sequence>
<dbReference type="InterPro" id="IPR046496">
    <property type="entry name" value="DUF6589"/>
</dbReference>
<organism evidence="2 3">
    <name type="scientific">Paramuricea clavata</name>
    <name type="common">Red gorgonian</name>
    <name type="synonym">Violescent sea-whip</name>
    <dbReference type="NCBI Taxonomy" id="317549"/>
    <lineage>
        <taxon>Eukaryota</taxon>
        <taxon>Metazoa</taxon>
        <taxon>Cnidaria</taxon>
        <taxon>Anthozoa</taxon>
        <taxon>Octocorallia</taxon>
        <taxon>Malacalcyonacea</taxon>
        <taxon>Plexauridae</taxon>
        <taxon>Paramuricea</taxon>
    </lineage>
</organism>
<protein>
    <recommendedName>
        <fullName evidence="1">DUF6589 domain-containing protein</fullName>
    </recommendedName>
</protein>
<comment type="caution">
    <text evidence="2">The sequence shown here is derived from an EMBL/GenBank/DDBJ whole genome shotgun (WGS) entry which is preliminary data.</text>
</comment>
<dbReference type="Pfam" id="PF20231">
    <property type="entry name" value="DUF6589"/>
    <property type="match status" value="1"/>
</dbReference>
<gene>
    <name evidence="2" type="ORF">PACLA_8A080296</name>
</gene>
<keyword evidence="3" id="KW-1185">Reference proteome</keyword>
<evidence type="ECO:0000313" key="3">
    <source>
        <dbReference type="Proteomes" id="UP001152795"/>
    </source>
</evidence>
<dbReference type="EMBL" id="CACRXK020005439">
    <property type="protein sequence ID" value="CAB4006195.1"/>
    <property type="molecule type" value="Genomic_DNA"/>
</dbReference>
<accession>A0A6S7HJL7</accession>
<proteinExistence type="predicted"/>
<dbReference type="AlphaFoldDB" id="A0A6S7HJL7"/>
<dbReference type="Proteomes" id="UP001152795">
    <property type="component" value="Unassembled WGS sequence"/>
</dbReference>
<reference evidence="2" key="1">
    <citation type="submission" date="2020-04" db="EMBL/GenBank/DDBJ databases">
        <authorList>
            <person name="Alioto T."/>
            <person name="Alioto T."/>
            <person name="Gomez Garrido J."/>
        </authorList>
    </citation>
    <scope>NUCLEOTIDE SEQUENCE</scope>
    <source>
        <strain evidence="2">A484AB</strain>
    </source>
</reference>
<name>A0A6S7HJL7_PARCT</name>